<keyword evidence="1" id="KW-0732">Signal</keyword>
<feature type="chain" id="PRO_5002201908" evidence="1">
    <location>
        <begin position="17"/>
        <end position="119"/>
    </location>
</feature>
<organism evidence="3">
    <name type="scientific">Tityus bahiensis</name>
    <name type="common">Brazilian scorpion</name>
    <dbReference type="NCBI Taxonomy" id="50343"/>
    <lineage>
        <taxon>Eukaryota</taxon>
        <taxon>Metazoa</taxon>
        <taxon>Ecdysozoa</taxon>
        <taxon>Arthropoda</taxon>
        <taxon>Chelicerata</taxon>
        <taxon>Arachnida</taxon>
        <taxon>Scorpiones</taxon>
        <taxon>Buthida</taxon>
        <taxon>Buthoidea</taxon>
        <taxon>Buthidae</taxon>
        <taxon>Tityus</taxon>
    </lineage>
</organism>
<sequence length="119" mass="14224">MFIFIFLMGIIEYHFCLECPEKYRNLSEKHVMCVKLNGTCVETEDIRPMKKLLDYHNMIRNMGPPFNFNLPAAADMLKMEWDEELFEMAKRYALQCPDSPDCQNCFRSDRFPVKQKLRN</sequence>
<dbReference type="AlphaFoldDB" id="A0A0C9RFL4"/>
<evidence type="ECO:0000256" key="1">
    <source>
        <dbReference type="SAM" id="SignalP"/>
    </source>
</evidence>
<dbReference type="Gene3D" id="3.40.33.10">
    <property type="entry name" value="CAP"/>
    <property type="match status" value="1"/>
</dbReference>
<name>A0A0C9RFL4_TITBA</name>
<dbReference type="InterPro" id="IPR035940">
    <property type="entry name" value="CAP_sf"/>
</dbReference>
<reference evidence="3" key="1">
    <citation type="journal article" date="2015" name="Toxicon">
        <title>The transcriptome recipe for the venom cocktail of Tityus bahiensis scorpion.</title>
        <authorList>
            <person name="de Oliveira U.C."/>
            <person name="Candido D.M."/>
            <person name="Coronado Dorce V.A."/>
            <person name="Junqueira-de-Azevedo Ide L."/>
        </authorList>
    </citation>
    <scope>NUCLEOTIDE SEQUENCE</scope>
</reference>
<evidence type="ECO:0000313" key="3">
    <source>
        <dbReference type="EMBL" id="JAG85171.1"/>
    </source>
</evidence>
<feature type="domain" description="SCP" evidence="2">
    <location>
        <begin position="53"/>
        <end position="109"/>
    </location>
</feature>
<protein>
    <submittedName>
        <fullName evidence="3">TSA: Tityus bahiensis Tbah02280 mRNA sequence</fullName>
    </submittedName>
</protein>
<dbReference type="InterPro" id="IPR014044">
    <property type="entry name" value="CAP_dom"/>
</dbReference>
<proteinExistence type="evidence at transcript level"/>
<accession>A0A0C9RFL4</accession>
<reference evidence="3" key="2">
    <citation type="submission" date="2015-01" db="EMBL/GenBank/DDBJ databases">
        <authorList>
            <person name="Oliveira U.C."/>
            <person name="Junqueira-Azevedo I.L.M."/>
        </authorList>
    </citation>
    <scope>NUCLEOTIDE SEQUENCE</scope>
</reference>
<feature type="signal peptide" evidence="1">
    <location>
        <begin position="1"/>
        <end position="16"/>
    </location>
</feature>
<dbReference type="SUPFAM" id="SSF55797">
    <property type="entry name" value="PR-1-like"/>
    <property type="match status" value="1"/>
</dbReference>
<evidence type="ECO:0000259" key="2">
    <source>
        <dbReference type="Pfam" id="PF00188"/>
    </source>
</evidence>
<dbReference type="EMBL" id="GBXR01000055">
    <property type="protein sequence ID" value="JAG85171.1"/>
    <property type="molecule type" value="mRNA"/>
</dbReference>
<dbReference type="Pfam" id="PF00188">
    <property type="entry name" value="CAP"/>
    <property type="match status" value="1"/>
</dbReference>